<reference evidence="2 3" key="1">
    <citation type="submission" date="2017-07" db="EMBL/GenBank/DDBJ databases">
        <authorList>
            <person name="Sun Z.S."/>
            <person name="Albrecht U."/>
            <person name="Echele G."/>
            <person name="Lee C.C."/>
        </authorList>
    </citation>
    <scope>NUCLEOTIDE SEQUENCE [LARGE SCALE GENOMIC DNA]</scope>
    <source>
        <strain evidence="2 3">CGMCC 1.12672</strain>
    </source>
</reference>
<dbReference type="OrthoDB" id="7573851at2"/>
<evidence type="ECO:0000313" key="3">
    <source>
        <dbReference type="Proteomes" id="UP000219494"/>
    </source>
</evidence>
<keyword evidence="1" id="KW-0472">Membrane</keyword>
<keyword evidence="1" id="KW-1133">Transmembrane helix</keyword>
<name>A0A285R4Z1_9SPHN</name>
<dbReference type="EMBL" id="OBMI01000003">
    <property type="protein sequence ID" value="SOB87417.1"/>
    <property type="molecule type" value="Genomic_DNA"/>
</dbReference>
<evidence type="ECO:0000256" key="1">
    <source>
        <dbReference type="SAM" id="Phobius"/>
    </source>
</evidence>
<keyword evidence="1" id="KW-0812">Transmembrane</keyword>
<evidence type="ECO:0000313" key="2">
    <source>
        <dbReference type="EMBL" id="SOB87417.1"/>
    </source>
</evidence>
<feature type="transmembrane region" description="Helical" evidence="1">
    <location>
        <begin position="20"/>
        <end position="39"/>
    </location>
</feature>
<keyword evidence="3" id="KW-1185">Reference proteome</keyword>
<accession>A0A285R4Z1</accession>
<gene>
    <name evidence="2" type="ORF">SAMN06297144_2549</name>
</gene>
<dbReference type="AlphaFoldDB" id="A0A285R4Z1"/>
<protein>
    <submittedName>
        <fullName evidence="2">Uncharacterized protein</fullName>
    </submittedName>
</protein>
<proteinExistence type="predicted"/>
<feature type="transmembrane region" description="Helical" evidence="1">
    <location>
        <begin position="51"/>
        <end position="75"/>
    </location>
</feature>
<feature type="transmembrane region" description="Helical" evidence="1">
    <location>
        <begin position="95"/>
        <end position="117"/>
    </location>
</feature>
<dbReference type="Proteomes" id="UP000219494">
    <property type="component" value="Unassembled WGS sequence"/>
</dbReference>
<organism evidence="2 3">
    <name type="scientific">Sphingomonas guangdongensis</name>
    <dbReference type="NCBI Taxonomy" id="1141890"/>
    <lineage>
        <taxon>Bacteria</taxon>
        <taxon>Pseudomonadati</taxon>
        <taxon>Pseudomonadota</taxon>
        <taxon>Alphaproteobacteria</taxon>
        <taxon>Sphingomonadales</taxon>
        <taxon>Sphingomonadaceae</taxon>
        <taxon>Sphingomonas</taxon>
    </lineage>
</organism>
<dbReference type="RefSeq" id="WP_097064420.1">
    <property type="nucleotide sequence ID" value="NZ_OBMI01000003.1"/>
</dbReference>
<sequence>MIDEDEVGVGEQPFARSYDSFKHMTGVALLSLGGVFAFTDGSGGMQFDRKQIVVILSCFLVAAVTSVLMAGSLAALEVKPEPRAVVARRIRIGSIVVGMALSGGLGGFTYNFIAGLLK</sequence>